<accession>A0A0F9MCR0</accession>
<comment type="caution">
    <text evidence="1">The sequence shown here is derived from an EMBL/GenBank/DDBJ whole genome shotgun (WGS) entry which is preliminary data.</text>
</comment>
<evidence type="ECO:0000313" key="1">
    <source>
        <dbReference type="EMBL" id="KKM66982.1"/>
    </source>
</evidence>
<name>A0A0F9MCR0_9ZZZZ</name>
<feature type="non-terminal residue" evidence="1">
    <location>
        <position position="1"/>
    </location>
</feature>
<sequence length="112" mass="11855">PVRIHVSDVTPQTVVSAAAAASYRKMYDAYVADPIGAMTLDAGLVHEIDVTAQWNAAVGGWFWLGLVESLYDFTNDHPIGDNVIIIENPGDAGAPFLEYSGGPGIIGDDILP</sequence>
<proteinExistence type="predicted"/>
<gene>
    <name evidence="1" type="ORF">LCGC14_1475680</name>
</gene>
<dbReference type="EMBL" id="LAZR01010429">
    <property type="protein sequence ID" value="KKM66982.1"/>
    <property type="molecule type" value="Genomic_DNA"/>
</dbReference>
<organism evidence="1">
    <name type="scientific">marine sediment metagenome</name>
    <dbReference type="NCBI Taxonomy" id="412755"/>
    <lineage>
        <taxon>unclassified sequences</taxon>
        <taxon>metagenomes</taxon>
        <taxon>ecological metagenomes</taxon>
    </lineage>
</organism>
<dbReference type="AlphaFoldDB" id="A0A0F9MCR0"/>
<protein>
    <submittedName>
        <fullName evidence="1">Uncharacterized protein</fullName>
    </submittedName>
</protein>
<reference evidence="1" key="1">
    <citation type="journal article" date="2015" name="Nature">
        <title>Complex archaea that bridge the gap between prokaryotes and eukaryotes.</title>
        <authorList>
            <person name="Spang A."/>
            <person name="Saw J.H."/>
            <person name="Jorgensen S.L."/>
            <person name="Zaremba-Niedzwiedzka K."/>
            <person name="Martijn J."/>
            <person name="Lind A.E."/>
            <person name="van Eijk R."/>
            <person name="Schleper C."/>
            <person name="Guy L."/>
            <person name="Ettema T.J."/>
        </authorList>
    </citation>
    <scope>NUCLEOTIDE SEQUENCE</scope>
</reference>